<dbReference type="Gene3D" id="3.40.50.11260">
    <property type="match status" value="1"/>
</dbReference>
<evidence type="ECO:0000256" key="3">
    <source>
        <dbReference type="ARBA" id="ARBA00022490"/>
    </source>
</evidence>
<dbReference type="GO" id="GO:0016887">
    <property type="term" value="F:ATP hydrolysis activity"/>
    <property type="evidence" value="ECO:0007669"/>
    <property type="project" value="InterPro"/>
</dbReference>
<dbReference type="EMBL" id="JABVXQ010000009">
    <property type="protein sequence ID" value="KAF6090843.1"/>
    <property type="molecule type" value="Genomic_DNA"/>
</dbReference>
<keyword evidence="4 8" id="KW-0547">Nucleotide-binding</keyword>
<dbReference type="PANTHER" id="PTHR11528">
    <property type="entry name" value="HEAT SHOCK PROTEIN 90 FAMILY MEMBER"/>
    <property type="match status" value="1"/>
</dbReference>
<feature type="binding site" evidence="8">
    <location>
        <position position="77"/>
    </location>
    <ligand>
        <name>ATP</name>
        <dbReference type="ChEBI" id="CHEBI:30616"/>
    </ligand>
</feature>
<dbReference type="SUPFAM" id="SSF54211">
    <property type="entry name" value="Ribosomal protein S5 domain 2-like"/>
    <property type="match status" value="1"/>
</dbReference>
<dbReference type="PRINTS" id="PR00775">
    <property type="entry name" value="HEATSHOCK90"/>
</dbReference>
<evidence type="ECO:0000256" key="2">
    <source>
        <dbReference type="ARBA" id="ARBA00008239"/>
    </source>
</evidence>
<feature type="binding site" evidence="8">
    <location>
        <position position="18"/>
    </location>
    <ligand>
        <name>ATP</name>
        <dbReference type="ChEBI" id="CHEBI:30616"/>
    </ligand>
</feature>
<dbReference type="Pfam" id="PF00183">
    <property type="entry name" value="HSP90"/>
    <property type="match status" value="2"/>
</dbReference>
<dbReference type="GO" id="GO:0051082">
    <property type="term" value="F:unfolded protein binding"/>
    <property type="evidence" value="ECO:0007669"/>
    <property type="project" value="InterPro"/>
</dbReference>
<dbReference type="FunFam" id="3.30.230.80:FF:000001">
    <property type="entry name" value="Heat shock protein 90 alpha"/>
    <property type="match status" value="1"/>
</dbReference>
<comment type="similarity">
    <text evidence="2">Belongs to the heat shock protein 90 family.</text>
</comment>
<dbReference type="AlphaFoldDB" id="A0A833Z685"/>
<evidence type="ECO:0000313" key="11">
    <source>
        <dbReference type="Proteomes" id="UP000664940"/>
    </source>
</evidence>
<dbReference type="SUPFAM" id="SSF110942">
    <property type="entry name" value="HSP90 C-terminal domain"/>
    <property type="match status" value="1"/>
</dbReference>
<dbReference type="InterPro" id="IPR020568">
    <property type="entry name" value="Ribosomal_Su5_D2-typ_SF"/>
</dbReference>
<evidence type="ECO:0000256" key="9">
    <source>
        <dbReference type="SAM" id="MobiDB-lite"/>
    </source>
</evidence>
<dbReference type="GO" id="GO:0005737">
    <property type="term" value="C:cytoplasm"/>
    <property type="evidence" value="ECO:0007669"/>
    <property type="project" value="UniProtKB-SubCell"/>
</dbReference>
<dbReference type="Gene3D" id="1.20.120.790">
    <property type="entry name" value="Heat shock protein 90, C-terminal domain"/>
    <property type="match status" value="1"/>
</dbReference>
<feature type="binding site" evidence="8">
    <location>
        <position position="83"/>
    </location>
    <ligand>
        <name>ATP</name>
        <dbReference type="ChEBI" id="CHEBI:30616"/>
    </ligand>
</feature>
<keyword evidence="5 8" id="KW-0067">ATP-binding</keyword>
<dbReference type="PIRSF" id="PIRSF002583">
    <property type="entry name" value="Hsp90"/>
    <property type="match status" value="1"/>
</dbReference>
<evidence type="ECO:0000313" key="10">
    <source>
        <dbReference type="EMBL" id="KAF6090843.1"/>
    </source>
</evidence>
<keyword evidence="6" id="KW-0346">Stress response</keyword>
<keyword evidence="3" id="KW-0963">Cytoplasm</keyword>
<dbReference type="Gene3D" id="3.30.230.80">
    <property type="match status" value="1"/>
</dbReference>
<comment type="caution">
    <text evidence="10">The sequence shown here is derived from an EMBL/GenBank/DDBJ whole genome shotgun (WGS) entry which is preliminary data.</text>
</comment>
<evidence type="ECO:0000256" key="5">
    <source>
        <dbReference type="ARBA" id="ARBA00022840"/>
    </source>
</evidence>
<protein>
    <submittedName>
        <fullName evidence="10">Uncharacterized protein</fullName>
    </submittedName>
</protein>
<dbReference type="FunFam" id="3.40.50.11260:FF:000001">
    <property type="entry name" value="Heat shock protein 90 alpha"/>
    <property type="match status" value="1"/>
</dbReference>
<dbReference type="FunFam" id="1.20.120.790:FF:000001">
    <property type="entry name" value="Heat shock protein 90 alpha"/>
    <property type="match status" value="1"/>
</dbReference>
<feature type="region of interest" description="Disordered" evidence="9">
    <location>
        <begin position="125"/>
        <end position="162"/>
    </location>
</feature>
<dbReference type="InterPro" id="IPR037196">
    <property type="entry name" value="HSP90_C"/>
</dbReference>
<organism evidence="10 11">
    <name type="scientific">Phyllostomus discolor</name>
    <name type="common">pale spear-nosed bat</name>
    <dbReference type="NCBI Taxonomy" id="89673"/>
    <lineage>
        <taxon>Eukaryota</taxon>
        <taxon>Metazoa</taxon>
        <taxon>Chordata</taxon>
        <taxon>Craniata</taxon>
        <taxon>Vertebrata</taxon>
        <taxon>Euteleostomi</taxon>
        <taxon>Mammalia</taxon>
        <taxon>Eutheria</taxon>
        <taxon>Laurasiatheria</taxon>
        <taxon>Chiroptera</taxon>
        <taxon>Yangochiroptera</taxon>
        <taxon>Phyllostomidae</taxon>
        <taxon>Phyllostominae</taxon>
        <taxon>Phyllostomus</taxon>
    </lineage>
</organism>
<dbReference type="GO" id="GO:0140662">
    <property type="term" value="F:ATP-dependent protein folding chaperone"/>
    <property type="evidence" value="ECO:0007669"/>
    <property type="project" value="InterPro"/>
</dbReference>
<keyword evidence="7" id="KW-0143">Chaperone</keyword>
<dbReference type="Gene3D" id="3.30.565.10">
    <property type="entry name" value="Histidine kinase-like ATPase, C-terminal domain"/>
    <property type="match status" value="1"/>
</dbReference>
<dbReference type="FunFam" id="3.30.565.10:FF:000357">
    <property type="entry name" value="Heat shock protein HSP 90-beta"/>
    <property type="match status" value="1"/>
</dbReference>
<feature type="binding site" evidence="8">
    <location>
        <position position="22"/>
    </location>
    <ligand>
        <name>ATP</name>
        <dbReference type="ChEBI" id="CHEBI:30616"/>
    </ligand>
</feature>
<dbReference type="GO" id="GO:0005524">
    <property type="term" value="F:ATP binding"/>
    <property type="evidence" value="ECO:0007669"/>
    <property type="project" value="UniProtKB-KW"/>
</dbReference>
<evidence type="ECO:0000256" key="7">
    <source>
        <dbReference type="ARBA" id="ARBA00023186"/>
    </source>
</evidence>
<reference evidence="10 11" key="1">
    <citation type="journal article" date="2020" name="Nature">
        <title>Six reference-quality genomes reveal evolution of bat adaptations.</title>
        <authorList>
            <person name="Jebb D."/>
            <person name="Huang Z."/>
            <person name="Pippel M."/>
            <person name="Hughes G.M."/>
            <person name="Lavrichenko K."/>
            <person name="Devanna P."/>
            <person name="Winkler S."/>
            <person name="Jermiin L.S."/>
            <person name="Skirmuntt E.C."/>
            <person name="Katzourakis A."/>
            <person name="Burkitt-Gray L."/>
            <person name="Ray D.A."/>
            <person name="Sullivan K.A.M."/>
            <person name="Roscito J.G."/>
            <person name="Kirilenko B.M."/>
            <person name="Davalos L.M."/>
            <person name="Corthals A.P."/>
            <person name="Power M.L."/>
            <person name="Jones G."/>
            <person name="Ransome R.D."/>
            <person name="Dechmann D.K.N."/>
            <person name="Locatelli A.G."/>
            <person name="Puechmaille S.J."/>
            <person name="Fedrigo O."/>
            <person name="Jarvis E.D."/>
            <person name="Hiller M."/>
            <person name="Vernes S.C."/>
            <person name="Myers E.W."/>
            <person name="Teeling E.C."/>
        </authorList>
    </citation>
    <scope>NUCLEOTIDE SEQUENCE [LARGE SCALE GENOMIC DNA]</scope>
    <source>
        <strain evidence="10">Bat1K_MPI-CBG_1</strain>
    </source>
</reference>
<evidence type="ECO:0000256" key="1">
    <source>
        <dbReference type="ARBA" id="ARBA00004496"/>
    </source>
</evidence>
<evidence type="ECO:0000256" key="8">
    <source>
        <dbReference type="PIRSR" id="PIRSR002583-1"/>
    </source>
</evidence>
<sequence>MSLIINIFYSNKKIFLWEFISNASDALVKTHYESITAPSKLYGGKEMKIDIILNPKEHTLTLAGTVIGINKADLVNNMGTIAKSSTKAFMEAFQADVDIYMIGQFGVCFYSAYLVAEKVVITKHNDDEQEREREEEEGKDDEKKPKIEYVGSDEEDDNAKDKKKKTKKIKVKYIDHEELNKTKPIWTRNPDSITQEEYGEFCRRLTNDWEDNLAVKPFSIEGQLEFRALLFIHHGAPFDLFENNRNDNIKLYVHHVFIMDSCDELIPEYLNFIHGVVDSEDLTLNIPQEMLQQGKILKVIHKNIVKCLELFSELLEDKNYKKLYEFGDEMISLLEYVSHMKETQESIYYITADSKEQVANSAFVDRVQKQSFEVVVYMMESIDEYCVQQLKKFDGKNLVSVTKEGLELPEDEDKKKMEESKAKFENLRKLMKEILDKKIEKVIISNRLMSSPCCIVTSTYGWTANMEHIMKAQALCDNSTMGYIMTKKHLDINPVHPIVETLWQKAEANKNNKAVKDLMVLLFETAAFFWLLI</sequence>
<evidence type="ECO:0000256" key="4">
    <source>
        <dbReference type="ARBA" id="ARBA00022741"/>
    </source>
</evidence>
<dbReference type="SUPFAM" id="SSF55874">
    <property type="entry name" value="ATPase domain of HSP90 chaperone/DNA topoisomerase II/histidine kinase"/>
    <property type="match status" value="1"/>
</dbReference>
<comment type="subcellular location">
    <subcellularLocation>
        <location evidence="1">Cytoplasm</location>
    </subcellularLocation>
</comment>
<evidence type="ECO:0000256" key="6">
    <source>
        <dbReference type="ARBA" id="ARBA00023016"/>
    </source>
</evidence>
<feature type="binding site" evidence="8">
    <location>
        <begin position="104"/>
        <end position="109"/>
    </location>
    <ligand>
        <name>ATP</name>
        <dbReference type="ChEBI" id="CHEBI:30616"/>
    </ligand>
</feature>
<gene>
    <name evidence="10" type="ORF">HJG60_012225</name>
</gene>
<dbReference type="InterPro" id="IPR036890">
    <property type="entry name" value="HATPase_C_sf"/>
</dbReference>
<dbReference type="InterPro" id="IPR001404">
    <property type="entry name" value="Hsp90_fam"/>
</dbReference>
<accession>A0A833Z685</accession>
<name>A0A833Z685_9CHIR</name>
<proteinExistence type="inferred from homology"/>
<dbReference type="InterPro" id="IPR020575">
    <property type="entry name" value="Hsp90_N"/>
</dbReference>
<dbReference type="Proteomes" id="UP000664940">
    <property type="component" value="Unassembled WGS sequence"/>
</dbReference>